<evidence type="ECO:0000256" key="4">
    <source>
        <dbReference type="SAM" id="MobiDB-lite"/>
    </source>
</evidence>
<dbReference type="SUPFAM" id="SSF55874">
    <property type="entry name" value="ATPase domain of HSP90 chaperone/DNA topoisomerase II/histidine kinase"/>
    <property type="match status" value="1"/>
</dbReference>
<dbReference type="InterPro" id="IPR050482">
    <property type="entry name" value="Sensor_HK_TwoCompSys"/>
</dbReference>
<dbReference type="Proteomes" id="UP000321085">
    <property type="component" value="Unassembled WGS sequence"/>
</dbReference>
<name>A0A512C052_9HYPH</name>
<dbReference type="PROSITE" id="PS50109">
    <property type="entry name" value="HIS_KIN"/>
    <property type="match status" value="1"/>
</dbReference>
<dbReference type="GO" id="GO:0000155">
    <property type="term" value="F:phosphorelay sensor kinase activity"/>
    <property type="evidence" value="ECO:0007669"/>
    <property type="project" value="InterPro"/>
</dbReference>
<dbReference type="Gene3D" id="1.20.5.1930">
    <property type="match status" value="1"/>
</dbReference>
<keyword evidence="2" id="KW-0418">Kinase</keyword>
<accession>A0A512C052</accession>
<dbReference type="InterPro" id="IPR036890">
    <property type="entry name" value="HATPase_C_sf"/>
</dbReference>
<sequence>MLSGQRREFRLSYRCGDSFFQMTAAWFTHEGAAHVVVAHEDVTELASARQDVRDIAGRLLSLQEDERQRIAADLHDSTAQHIVAAGLGLMRVQAAAGDHQNVERAVAKVRSSLDEAHREIRTLSYLLFPPNLRANGLAASLRRFVEGFSERTGLKGTARVTGDVDRIQPEVQRAILRVVQEALVNVHRHAEASKVSVSLRRDPAGLHLRVSDDGKGMPRKRTKATAAPASLGVGIPGMEARIRQFGGTMTIASGVRGATIRAFVPLHGDTAVPHLLAFGTEHDRIELPGSPPNLRVLPDGNDSSIG</sequence>
<dbReference type="PANTHER" id="PTHR24421:SF58">
    <property type="entry name" value="SIGNAL TRANSDUCTION HISTIDINE-PROTEIN KINASE_PHOSPHATASE UHPB"/>
    <property type="match status" value="1"/>
</dbReference>
<proteinExistence type="predicted"/>
<keyword evidence="7" id="KW-1185">Reference proteome</keyword>
<comment type="caution">
    <text evidence="6">The sequence shown here is derived from an EMBL/GenBank/DDBJ whole genome shotgun (WGS) entry which is preliminary data.</text>
</comment>
<dbReference type="Pfam" id="PF02518">
    <property type="entry name" value="HATPase_c"/>
    <property type="match status" value="1"/>
</dbReference>
<dbReference type="SMART" id="SM00387">
    <property type="entry name" value="HATPase_c"/>
    <property type="match status" value="1"/>
</dbReference>
<dbReference type="AlphaFoldDB" id="A0A512C052"/>
<keyword evidence="1" id="KW-0808">Transferase</keyword>
<gene>
    <name evidence="6" type="ORF">MAE02_52920</name>
</gene>
<dbReference type="Pfam" id="PF07730">
    <property type="entry name" value="HisKA_3"/>
    <property type="match status" value="1"/>
</dbReference>
<dbReference type="InterPro" id="IPR011712">
    <property type="entry name" value="Sig_transdc_His_kin_sub3_dim/P"/>
</dbReference>
<reference evidence="6 7" key="1">
    <citation type="submission" date="2019-07" db="EMBL/GenBank/DDBJ databases">
        <title>Whole genome shotgun sequence of Microvirga aerophila NBRC 106136.</title>
        <authorList>
            <person name="Hosoyama A."/>
            <person name="Uohara A."/>
            <person name="Ohji S."/>
            <person name="Ichikawa N."/>
        </authorList>
    </citation>
    <scope>NUCLEOTIDE SEQUENCE [LARGE SCALE GENOMIC DNA]</scope>
    <source>
        <strain evidence="6 7">NBRC 106136</strain>
    </source>
</reference>
<feature type="domain" description="Histidine kinase" evidence="5">
    <location>
        <begin position="175"/>
        <end position="268"/>
    </location>
</feature>
<evidence type="ECO:0000256" key="3">
    <source>
        <dbReference type="ARBA" id="ARBA00023012"/>
    </source>
</evidence>
<evidence type="ECO:0000313" key="7">
    <source>
        <dbReference type="Proteomes" id="UP000321085"/>
    </source>
</evidence>
<organism evidence="6 7">
    <name type="scientific">Microvirga aerophila</name>
    <dbReference type="NCBI Taxonomy" id="670291"/>
    <lineage>
        <taxon>Bacteria</taxon>
        <taxon>Pseudomonadati</taxon>
        <taxon>Pseudomonadota</taxon>
        <taxon>Alphaproteobacteria</taxon>
        <taxon>Hyphomicrobiales</taxon>
        <taxon>Methylobacteriaceae</taxon>
        <taxon>Microvirga</taxon>
    </lineage>
</organism>
<feature type="region of interest" description="Disordered" evidence="4">
    <location>
        <begin position="287"/>
        <end position="306"/>
    </location>
</feature>
<dbReference type="EMBL" id="BJYU01000113">
    <property type="protein sequence ID" value="GEO17596.1"/>
    <property type="molecule type" value="Genomic_DNA"/>
</dbReference>
<evidence type="ECO:0000313" key="6">
    <source>
        <dbReference type="EMBL" id="GEO17596.1"/>
    </source>
</evidence>
<dbReference type="InterPro" id="IPR005467">
    <property type="entry name" value="His_kinase_dom"/>
</dbReference>
<dbReference type="GO" id="GO:0046983">
    <property type="term" value="F:protein dimerization activity"/>
    <property type="evidence" value="ECO:0007669"/>
    <property type="project" value="InterPro"/>
</dbReference>
<dbReference type="InterPro" id="IPR003594">
    <property type="entry name" value="HATPase_dom"/>
</dbReference>
<dbReference type="Gene3D" id="3.30.565.10">
    <property type="entry name" value="Histidine kinase-like ATPase, C-terminal domain"/>
    <property type="match status" value="1"/>
</dbReference>
<keyword evidence="3" id="KW-0902">Two-component regulatory system</keyword>
<dbReference type="GO" id="GO:0016020">
    <property type="term" value="C:membrane"/>
    <property type="evidence" value="ECO:0007669"/>
    <property type="project" value="InterPro"/>
</dbReference>
<evidence type="ECO:0000256" key="2">
    <source>
        <dbReference type="ARBA" id="ARBA00022777"/>
    </source>
</evidence>
<dbReference type="CDD" id="cd16917">
    <property type="entry name" value="HATPase_UhpB-NarQ-NarX-like"/>
    <property type="match status" value="1"/>
</dbReference>
<dbReference type="OrthoDB" id="9778496at2"/>
<evidence type="ECO:0000259" key="5">
    <source>
        <dbReference type="PROSITE" id="PS50109"/>
    </source>
</evidence>
<dbReference type="RefSeq" id="WP_114188880.1">
    <property type="nucleotide sequence ID" value="NZ_BJYU01000113.1"/>
</dbReference>
<protein>
    <recommendedName>
        <fullName evidence="5">Histidine kinase domain-containing protein</fullName>
    </recommendedName>
</protein>
<dbReference type="PANTHER" id="PTHR24421">
    <property type="entry name" value="NITRATE/NITRITE SENSOR PROTEIN NARX-RELATED"/>
    <property type="match status" value="1"/>
</dbReference>
<evidence type="ECO:0000256" key="1">
    <source>
        <dbReference type="ARBA" id="ARBA00022679"/>
    </source>
</evidence>